<keyword evidence="2" id="KW-1185">Reference proteome</keyword>
<evidence type="ECO:0008006" key="3">
    <source>
        <dbReference type="Google" id="ProtNLM"/>
    </source>
</evidence>
<protein>
    <recommendedName>
        <fullName evidence="3">DUF2116 family Zn-ribbon domain-containing protein</fullName>
    </recommendedName>
</protein>
<accession>A0A5C4SG83</accession>
<dbReference type="AlphaFoldDB" id="A0A5C4SG83"/>
<sequence>MELTLCLACNKPLKGRSDKKFCDAQCRSIYHNKNRAPHEMQMQEINKILRKNRGLLAQFCPSGKSTVKKSVLHQLGFSFIYFTDMFPFKTGTYFFCYDYGYLPIQEKGQDKLLIIQKQDYMSNIKFNPWSVRIQNLD</sequence>
<dbReference type="RefSeq" id="WP_139698484.1">
    <property type="nucleotide sequence ID" value="NZ_CP074074.1"/>
</dbReference>
<organism evidence="1 2">
    <name type="scientific">Allotamlana fucoidanivorans</name>
    <dbReference type="NCBI Taxonomy" id="2583814"/>
    <lineage>
        <taxon>Bacteria</taxon>
        <taxon>Pseudomonadati</taxon>
        <taxon>Bacteroidota</taxon>
        <taxon>Flavobacteriia</taxon>
        <taxon>Flavobacteriales</taxon>
        <taxon>Flavobacteriaceae</taxon>
        <taxon>Allotamlana</taxon>
    </lineage>
</organism>
<name>A0A5C4SG83_9FLAO</name>
<comment type="caution">
    <text evidence="1">The sequence shown here is derived from an EMBL/GenBank/DDBJ whole genome shotgun (WGS) entry which is preliminary data.</text>
</comment>
<evidence type="ECO:0000313" key="1">
    <source>
        <dbReference type="EMBL" id="TNJ42476.1"/>
    </source>
</evidence>
<evidence type="ECO:0000313" key="2">
    <source>
        <dbReference type="Proteomes" id="UP000308713"/>
    </source>
</evidence>
<dbReference type="Proteomes" id="UP000308713">
    <property type="component" value="Unassembled WGS sequence"/>
</dbReference>
<proteinExistence type="predicted"/>
<dbReference type="OrthoDB" id="5187906at2"/>
<dbReference type="EMBL" id="VDCS01000014">
    <property type="protein sequence ID" value="TNJ42476.1"/>
    <property type="molecule type" value="Genomic_DNA"/>
</dbReference>
<gene>
    <name evidence="1" type="ORF">FGF67_14520</name>
</gene>
<reference evidence="1 2" key="1">
    <citation type="submission" date="2019-05" db="EMBL/GenBank/DDBJ databases">
        <title>Tamlana fucoidanivorans sp. nov., isolated from the surface of algae collected from Fujian province in China.</title>
        <authorList>
            <person name="Li J."/>
        </authorList>
    </citation>
    <scope>NUCLEOTIDE SEQUENCE [LARGE SCALE GENOMIC DNA]</scope>
    <source>
        <strain evidence="1 2">CW2-9</strain>
    </source>
</reference>